<dbReference type="Gramene" id="rna1584">
    <property type="protein sequence ID" value="RHN78069.1"/>
    <property type="gene ID" value="gene1584"/>
</dbReference>
<reference evidence="2" key="1">
    <citation type="journal article" date="2018" name="Nat. Plants">
        <title>Whole-genome landscape of Medicago truncatula symbiotic genes.</title>
        <authorList>
            <person name="Pecrix Y."/>
            <person name="Staton S.E."/>
            <person name="Sallet E."/>
            <person name="Lelandais-Briere C."/>
            <person name="Moreau S."/>
            <person name="Carrere S."/>
            <person name="Blein T."/>
            <person name="Jardinaud M.F."/>
            <person name="Latrasse D."/>
            <person name="Zouine M."/>
            <person name="Zahm M."/>
            <person name="Kreplak J."/>
            <person name="Mayjonade B."/>
            <person name="Satge C."/>
            <person name="Perez M."/>
            <person name="Cauet S."/>
            <person name="Marande W."/>
            <person name="Chantry-Darmon C."/>
            <person name="Lopez-Roques C."/>
            <person name="Bouchez O."/>
            <person name="Berard A."/>
            <person name="Debelle F."/>
            <person name="Munos S."/>
            <person name="Bendahmane A."/>
            <person name="Berges H."/>
            <person name="Niebel A."/>
            <person name="Buitink J."/>
            <person name="Frugier F."/>
            <person name="Benhamed M."/>
            <person name="Crespi M."/>
            <person name="Gouzy J."/>
            <person name="Gamas P."/>
        </authorList>
    </citation>
    <scope>NUCLEOTIDE SEQUENCE [LARGE SCALE GENOMIC DNA]</scope>
    <source>
        <strain evidence="2">cv. Jemalong A17</strain>
    </source>
</reference>
<name>A0A396JIK5_MEDTR</name>
<dbReference type="Proteomes" id="UP000265566">
    <property type="component" value="Chromosome 1"/>
</dbReference>
<gene>
    <name evidence="1" type="ORF">MtrunA17_Chr1g0161481</name>
</gene>
<dbReference type="EMBL" id="PSQE01000001">
    <property type="protein sequence ID" value="RHN78069.1"/>
    <property type="molecule type" value="Genomic_DNA"/>
</dbReference>
<organism evidence="1 2">
    <name type="scientific">Medicago truncatula</name>
    <name type="common">Barrel medic</name>
    <name type="synonym">Medicago tribuloides</name>
    <dbReference type="NCBI Taxonomy" id="3880"/>
    <lineage>
        <taxon>Eukaryota</taxon>
        <taxon>Viridiplantae</taxon>
        <taxon>Streptophyta</taxon>
        <taxon>Embryophyta</taxon>
        <taxon>Tracheophyta</taxon>
        <taxon>Spermatophyta</taxon>
        <taxon>Magnoliopsida</taxon>
        <taxon>eudicotyledons</taxon>
        <taxon>Gunneridae</taxon>
        <taxon>Pentapetalae</taxon>
        <taxon>rosids</taxon>
        <taxon>fabids</taxon>
        <taxon>Fabales</taxon>
        <taxon>Fabaceae</taxon>
        <taxon>Papilionoideae</taxon>
        <taxon>50 kb inversion clade</taxon>
        <taxon>NPAAA clade</taxon>
        <taxon>Hologalegina</taxon>
        <taxon>IRL clade</taxon>
        <taxon>Trifolieae</taxon>
        <taxon>Medicago</taxon>
    </lineage>
</organism>
<evidence type="ECO:0000313" key="2">
    <source>
        <dbReference type="Proteomes" id="UP000265566"/>
    </source>
</evidence>
<sequence length="63" mass="7331">MNELFFSSMFLVLIVNIMKTCSGIIHGYFLSTYLLLVGECTVISKHARLWRALWTSIMSTKWK</sequence>
<comment type="caution">
    <text evidence="1">The sequence shown here is derived from an EMBL/GenBank/DDBJ whole genome shotgun (WGS) entry which is preliminary data.</text>
</comment>
<evidence type="ECO:0000313" key="1">
    <source>
        <dbReference type="EMBL" id="RHN78069.1"/>
    </source>
</evidence>
<proteinExistence type="predicted"/>
<accession>A0A396JIK5</accession>
<protein>
    <submittedName>
        <fullName evidence="1">Uncharacterized protein</fullName>
    </submittedName>
</protein>
<dbReference type="AlphaFoldDB" id="A0A396JIK5"/>